<keyword evidence="1" id="KW-0805">Transcription regulation</keyword>
<evidence type="ECO:0000256" key="1">
    <source>
        <dbReference type="ARBA" id="ARBA00023015"/>
    </source>
</evidence>
<dbReference type="Pfam" id="PF00440">
    <property type="entry name" value="TetR_N"/>
    <property type="match status" value="1"/>
</dbReference>
<evidence type="ECO:0000313" key="6">
    <source>
        <dbReference type="EMBL" id="GAA1672431.1"/>
    </source>
</evidence>
<evidence type="ECO:0000256" key="2">
    <source>
        <dbReference type="ARBA" id="ARBA00023125"/>
    </source>
</evidence>
<dbReference type="Gene3D" id="1.10.10.60">
    <property type="entry name" value="Homeodomain-like"/>
    <property type="match status" value="1"/>
</dbReference>
<organism evidence="6 7">
    <name type="scientific">Microbacterium lacus</name>
    <dbReference type="NCBI Taxonomy" id="415217"/>
    <lineage>
        <taxon>Bacteria</taxon>
        <taxon>Bacillati</taxon>
        <taxon>Actinomycetota</taxon>
        <taxon>Actinomycetes</taxon>
        <taxon>Micrococcales</taxon>
        <taxon>Microbacteriaceae</taxon>
        <taxon>Microbacterium</taxon>
    </lineage>
</organism>
<evidence type="ECO:0000313" key="7">
    <source>
        <dbReference type="Proteomes" id="UP001500596"/>
    </source>
</evidence>
<evidence type="ECO:0000256" key="4">
    <source>
        <dbReference type="PROSITE-ProRule" id="PRU00335"/>
    </source>
</evidence>
<dbReference type="Pfam" id="PF13305">
    <property type="entry name" value="TetR_C_33"/>
    <property type="match status" value="1"/>
</dbReference>
<dbReference type="SUPFAM" id="SSF48498">
    <property type="entry name" value="Tetracyclin repressor-like, C-terminal domain"/>
    <property type="match status" value="1"/>
</dbReference>
<keyword evidence="7" id="KW-1185">Reference proteome</keyword>
<gene>
    <name evidence="6" type="ORF">GCM10009807_15740</name>
</gene>
<dbReference type="PANTHER" id="PTHR30055:SF239">
    <property type="entry name" value="TRANSCRIPTIONAL REGULATORY PROTEIN"/>
    <property type="match status" value="1"/>
</dbReference>
<dbReference type="PANTHER" id="PTHR30055">
    <property type="entry name" value="HTH-TYPE TRANSCRIPTIONAL REGULATOR RUTR"/>
    <property type="match status" value="1"/>
</dbReference>
<accession>A0ABN2GJS9</accession>
<dbReference type="Gene3D" id="1.10.357.10">
    <property type="entry name" value="Tetracycline Repressor, domain 2"/>
    <property type="match status" value="1"/>
</dbReference>
<keyword evidence="3" id="KW-0804">Transcription</keyword>
<dbReference type="InterPro" id="IPR050109">
    <property type="entry name" value="HTH-type_TetR-like_transc_reg"/>
</dbReference>
<dbReference type="InterPro" id="IPR036271">
    <property type="entry name" value="Tet_transcr_reg_TetR-rel_C_sf"/>
</dbReference>
<keyword evidence="2 4" id="KW-0238">DNA-binding</keyword>
<comment type="caution">
    <text evidence="6">The sequence shown here is derived from an EMBL/GenBank/DDBJ whole genome shotgun (WGS) entry which is preliminary data.</text>
</comment>
<dbReference type="InterPro" id="IPR001647">
    <property type="entry name" value="HTH_TetR"/>
</dbReference>
<dbReference type="InterPro" id="IPR025996">
    <property type="entry name" value="MT1864/Rv1816-like_C"/>
</dbReference>
<dbReference type="Proteomes" id="UP001500596">
    <property type="component" value="Unassembled WGS sequence"/>
</dbReference>
<dbReference type="RefSeq" id="WP_344053300.1">
    <property type="nucleotide sequence ID" value="NZ_BAAAPK010000001.1"/>
</dbReference>
<reference evidence="6 7" key="1">
    <citation type="journal article" date="2019" name="Int. J. Syst. Evol. Microbiol.">
        <title>The Global Catalogue of Microorganisms (GCM) 10K type strain sequencing project: providing services to taxonomists for standard genome sequencing and annotation.</title>
        <authorList>
            <consortium name="The Broad Institute Genomics Platform"/>
            <consortium name="The Broad Institute Genome Sequencing Center for Infectious Disease"/>
            <person name="Wu L."/>
            <person name="Ma J."/>
        </authorList>
    </citation>
    <scope>NUCLEOTIDE SEQUENCE [LARGE SCALE GENOMIC DNA]</scope>
    <source>
        <strain evidence="6 7">JCM 15575</strain>
    </source>
</reference>
<evidence type="ECO:0000259" key="5">
    <source>
        <dbReference type="PROSITE" id="PS50977"/>
    </source>
</evidence>
<sequence>MPTPERTTLADIVGAGREILETGGPSGLTMQAVAERVGVRAPSLYKRVRDRDALLTLVVEASARDLADRLERSDQSLRSIAHTYRDFARRHPEGFRLMFAIDGAQDEMARAAVPLLNATAELVGADAALDAARLLTAWATGFVNMENSGSFRFDGDIEQAFEYGLDRLEAGLRSG</sequence>
<name>A0ABN2GJS9_9MICO</name>
<feature type="domain" description="HTH tetR-type" evidence="5">
    <location>
        <begin position="6"/>
        <end position="66"/>
    </location>
</feature>
<dbReference type="InterPro" id="IPR009057">
    <property type="entry name" value="Homeodomain-like_sf"/>
</dbReference>
<feature type="DNA-binding region" description="H-T-H motif" evidence="4">
    <location>
        <begin position="29"/>
        <end position="48"/>
    </location>
</feature>
<proteinExistence type="predicted"/>
<dbReference type="SUPFAM" id="SSF46689">
    <property type="entry name" value="Homeodomain-like"/>
    <property type="match status" value="1"/>
</dbReference>
<dbReference type="EMBL" id="BAAAPK010000001">
    <property type="protein sequence ID" value="GAA1672431.1"/>
    <property type="molecule type" value="Genomic_DNA"/>
</dbReference>
<dbReference type="PROSITE" id="PS50977">
    <property type="entry name" value="HTH_TETR_2"/>
    <property type="match status" value="1"/>
</dbReference>
<evidence type="ECO:0000256" key="3">
    <source>
        <dbReference type="ARBA" id="ARBA00023163"/>
    </source>
</evidence>
<protein>
    <submittedName>
        <fullName evidence="6">TetR/AcrR family transcriptional regulator</fullName>
    </submittedName>
</protein>